<reference evidence="1" key="1">
    <citation type="submission" date="2018-05" db="EMBL/GenBank/DDBJ databases">
        <authorList>
            <person name="Lanie J.A."/>
            <person name="Ng W.-L."/>
            <person name="Kazmierczak K.M."/>
            <person name="Andrzejewski T.M."/>
            <person name="Davidsen T.M."/>
            <person name="Wayne K.J."/>
            <person name="Tettelin H."/>
            <person name="Glass J.I."/>
            <person name="Rusch D."/>
            <person name="Podicherti R."/>
            <person name="Tsui H.-C.T."/>
            <person name="Winkler M.E."/>
        </authorList>
    </citation>
    <scope>NUCLEOTIDE SEQUENCE</scope>
</reference>
<feature type="non-terminal residue" evidence="1">
    <location>
        <position position="38"/>
    </location>
</feature>
<gene>
    <name evidence="1" type="ORF">METZ01_LOCUS250798</name>
</gene>
<protein>
    <submittedName>
        <fullName evidence="1">Uncharacterized protein</fullName>
    </submittedName>
</protein>
<dbReference type="AlphaFoldDB" id="A0A382IE02"/>
<evidence type="ECO:0000313" key="1">
    <source>
        <dbReference type="EMBL" id="SVB97944.1"/>
    </source>
</evidence>
<proteinExistence type="predicted"/>
<accession>A0A382IE02</accession>
<sequence>KPILMLLLKIILMRTGMTLKVQMMILMMMTTGATMTTG</sequence>
<organism evidence="1">
    <name type="scientific">marine metagenome</name>
    <dbReference type="NCBI Taxonomy" id="408172"/>
    <lineage>
        <taxon>unclassified sequences</taxon>
        <taxon>metagenomes</taxon>
        <taxon>ecological metagenomes</taxon>
    </lineage>
</organism>
<name>A0A382IE02_9ZZZZ</name>
<feature type="non-terminal residue" evidence="1">
    <location>
        <position position="1"/>
    </location>
</feature>
<dbReference type="EMBL" id="UINC01066843">
    <property type="protein sequence ID" value="SVB97944.1"/>
    <property type="molecule type" value="Genomic_DNA"/>
</dbReference>